<dbReference type="Pfam" id="PF13865">
    <property type="entry name" value="FoP_duplication"/>
    <property type="match status" value="1"/>
</dbReference>
<dbReference type="InterPro" id="IPR000504">
    <property type="entry name" value="RRM_dom"/>
</dbReference>
<dbReference type="InterPro" id="IPR025715">
    <property type="entry name" value="FoP_C"/>
</dbReference>
<dbReference type="InterPro" id="IPR012677">
    <property type="entry name" value="Nucleotide-bd_a/b_plait_sf"/>
</dbReference>
<feature type="compositionally biased region" description="Basic residues" evidence="3">
    <location>
        <begin position="134"/>
        <end position="151"/>
    </location>
</feature>
<organism evidence="5 6">
    <name type="scientific">Nicrophorus vespilloides</name>
    <name type="common">Boreal carrion beetle</name>
    <dbReference type="NCBI Taxonomy" id="110193"/>
    <lineage>
        <taxon>Eukaryota</taxon>
        <taxon>Metazoa</taxon>
        <taxon>Ecdysozoa</taxon>
        <taxon>Arthropoda</taxon>
        <taxon>Hexapoda</taxon>
        <taxon>Insecta</taxon>
        <taxon>Pterygota</taxon>
        <taxon>Neoptera</taxon>
        <taxon>Endopterygota</taxon>
        <taxon>Coleoptera</taxon>
        <taxon>Polyphaga</taxon>
        <taxon>Staphyliniformia</taxon>
        <taxon>Silphidae</taxon>
        <taxon>Nicrophorinae</taxon>
        <taxon>Nicrophorus</taxon>
    </lineage>
</organism>
<dbReference type="PROSITE" id="PS50102">
    <property type="entry name" value="RRM"/>
    <property type="match status" value="1"/>
</dbReference>
<dbReference type="RefSeq" id="XP_017772492.1">
    <property type="nucleotide sequence ID" value="XM_017917003.1"/>
</dbReference>
<name>A0ABM1MD42_NICVS</name>
<evidence type="ECO:0000256" key="1">
    <source>
        <dbReference type="ARBA" id="ARBA00022884"/>
    </source>
</evidence>
<evidence type="ECO:0000259" key="4">
    <source>
        <dbReference type="PROSITE" id="PS50102"/>
    </source>
</evidence>
<evidence type="ECO:0000256" key="3">
    <source>
        <dbReference type="SAM" id="MobiDB-lite"/>
    </source>
</evidence>
<dbReference type="GeneID" id="108559653"/>
<gene>
    <name evidence="6" type="primary">LOC108559653</name>
</gene>
<dbReference type="PANTHER" id="PTHR19965:SF35">
    <property type="entry name" value="RNA ANNEALING PROTEIN YRA1"/>
    <property type="match status" value="1"/>
</dbReference>
<proteinExistence type="predicted"/>
<accession>A0ABM1MD42</accession>
<evidence type="ECO:0000313" key="6">
    <source>
        <dbReference type="RefSeq" id="XP_017772492.1"/>
    </source>
</evidence>
<dbReference type="Proteomes" id="UP000695000">
    <property type="component" value="Unplaced"/>
</dbReference>
<evidence type="ECO:0000313" key="5">
    <source>
        <dbReference type="Proteomes" id="UP000695000"/>
    </source>
</evidence>
<dbReference type="Gene3D" id="3.30.70.330">
    <property type="match status" value="1"/>
</dbReference>
<evidence type="ECO:0000256" key="2">
    <source>
        <dbReference type="PROSITE-ProRule" id="PRU00176"/>
    </source>
</evidence>
<feature type="compositionally biased region" description="Basic residues" evidence="3">
    <location>
        <begin position="11"/>
        <end position="22"/>
    </location>
</feature>
<dbReference type="InterPro" id="IPR051229">
    <property type="entry name" value="ALYREF_mRNA_export"/>
</dbReference>
<feature type="compositionally biased region" description="Basic and acidic residues" evidence="3">
    <location>
        <begin position="171"/>
        <end position="180"/>
    </location>
</feature>
<dbReference type="SMART" id="SM00360">
    <property type="entry name" value="RRM"/>
    <property type="match status" value="1"/>
</dbReference>
<dbReference type="InterPro" id="IPR035979">
    <property type="entry name" value="RBD_domain_sf"/>
</dbReference>
<feature type="region of interest" description="Disordered" evidence="3">
    <location>
        <begin position="1"/>
        <end position="41"/>
    </location>
</feature>
<feature type="compositionally biased region" description="Basic and acidic residues" evidence="3">
    <location>
        <begin position="152"/>
        <end position="163"/>
    </location>
</feature>
<keyword evidence="5" id="KW-1185">Reference proteome</keyword>
<dbReference type="Pfam" id="PF00076">
    <property type="entry name" value="RRM_1"/>
    <property type="match status" value="1"/>
</dbReference>
<feature type="compositionally biased region" description="Polar residues" evidence="3">
    <location>
        <begin position="1"/>
        <end position="10"/>
    </location>
</feature>
<dbReference type="PANTHER" id="PTHR19965">
    <property type="entry name" value="RNA AND EXPORT FACTOR BINDING PROTEIN"/>
    <property type="match status" value="1"/>
</dbReference>
<keyword evidence="1 2" id="KW-0694">RNA-binding</keyword>
<feature type="region of interest" description="Disordered" evidence="3">
    <location>
        <begin position="124"/>
        <end position="180"/>
    </location>
</feature>
<feature type="domain" description="RRM" evidence="4">
    <location>
        <begin position="48"/>
        <end position="125"/>
    </location>
</feature>
<dbReference type="SUPFAM" id="SSF54928">
    <property type="entry name" value="RNA-binding domain, RBD"/>
    <property type="match status" value="1"/>
</dbReference>
<reference evidence="6" key="1">
    <citation type="submission" date="2025-08" db="UniProtKB">
        <authorList>
            <consortium name="RefSeq"/>
        </authorList>
    </citation>
    <scope>IDENTIFICATION</scope>
    <source>
        <tissue evidence="6">Whole Larva</tissue>
    </source>
</reference>
<protein>
    <submittedName>
        <fullName evidence="6">Aly/REF export factor 2-like</fullName>
    </submittedName>
</protein>
<sequence>MNSKYQSRNGNRYRKRPVHHPYHSQDYHQQEQQQQDSGRFRGSNEMDCAILISNLMRNVSKSDFQDLFYNVGHIVHADVHTDESKRMVGTAVVVFESRSAAVQASKEFDGYKLGEHPMKIKLMNSRSPKDMTRRAPRPQHQHASYNRKPRNNKHEKQSTKTAEELDAELDEYNKKRDESK</sequence>